<dbReference type="Proteomes" id="UP000054314">
    <property type="component" value="Unassembled WGS sequence"/>
</dbReference>
<evidence type="ECO:0000313" key="3">
    <source>
        <dbReference type="Proteomes" id="UP000054314"/>
    </source>
</evidence>
<dbReference type="EMBL" id="AXCZ01000045">
    <property type="protein sequence ID" value="KGM13393.1"/>
    <property type="molecule type" value="Genomic_DNA"/>
</dbReference>
<dbReference type="AlphaFoldDB" id="A0A0A0BYC2"/>
<feature type="domain" description="DUF305" evidence="1">
    <location>
        <begin position="50"/>
        <end position="202"/>
    </location>
</feature>
<reference evidence="2 3" key="1">
    <citation type="submission" date="2013-08" db="EMBL/GenBank/DDBJ databases">
        <title>Genome sequencing of Cellulomonas bogoriensis 69B4.</title>
        <authorList>
            <person name="Chen F."/>
            <person name="Li Y."/>
            <person name="Wang G."/>
        </authorList>
    </citation>
    <scope>NUCLEOTIDE SEQUENCE [LARGE SCALE GENOMIC DNA]</scope>
    <source>
        <strain evidence="2 3">69B4</strain>
    </source>
</reference>
<keyword evidence="3" id="KW-1185">Reference proteome</keyword>
<dbReference type="RefSeq" id="WP_232229629.1">
    <property type="nucleotide sequence ID" value="NZ_AXCZ01000045.1"/>
</dbReference>
<name>A0A0A0BYC2_9CELL</name>
<gene>
    <name evidence="2" type="ORF">N869_14290</name>
</gene>
<dbReference type="Gene3D" id="1.20.1260.10">
    <property type="match status" value="1"/>
</dbReference>
<dbReference type="PANTHER" id="PTHR36933">
    <property type="entry name" value="SLL0788 PROTEIN"/>
    <property type="match status" value="1"/>
</dbReference>
<accession>A0A0A0BYC2</accession>
<protein>
    <recommendedName>
        <fullName evidence="1">DUF305 domain-containing protein</fullName>
    </recommendedName>
</protein>
<sequence>MSSTPGTGTRPPRVVLVAVALVALAAGLAGGMLLASGLLTSSTPPEGSAEAGFARDMDAHHDQAVQMATLVRDRSQDETIRSLALDMVLTQRQQQGQMFGWLASWGLPPASTEIMAWMGDHHSVQGLSQMPGMATPEQLDALRQAEAVEAERIFLALMIPHHEGGVEMAEAVLELSERPEVRRLASSIVEGQTAEIDVLRMLLDERGGPPEGL</sequence>
<dbReference type="Pfam" id="PF03713">
    <property type="entry name" value="DUF305"/>
    <property type="match status" value="1"/>
</dbReference>
<proteinExistence type="predicted"/>
<evidence type="ECO:0000259" key="1">
    <source>
        <dbReference type="Pfam" id="PF03713"/>
    </source>
</evidence>
<organism evidence="2 3">
    <name type="scientific">Cellulomonas bogoriensis 69B4 = DSM 16987</name>
    <dbReference type="NCBI Taxonomy" id="1386082"/>
    <lineage>
        <taxon>Bacteria</taxon>
        <taxon>Bacillati</taxon>
        <taxon>Actinomycetota</taxon>
        <taxon>Actinomycetes</taxon>
        <taxon>Micrococcales</taxon>
        <taxon>Cellulomonadaceae</taxon>
        <taxon>Cellulomonas</taxon>
    </lineage>
</organism>
<comment type="caution">
    <text evidence="2">The sequence shown here is derived from an EMBL/GenBank/DDBJ whole genome shotgun (WGS) entry which is preliminary data.</text>
</comment>
<dbReference type="InterPro" id="IPR005183">
    <property type="entry name" value="DUF305_CopM-like"/>
</dbReference>
<dbReference type="InterPro" id="IPR012347">
    <property type="entry name" value="Ferritin-like"/>
</dbReference>
<evidence type="ECO:0000313" key="2">
    <source>
        <dbReference type="EMBL" id="KGM13393.1"/>
    </source>
</evidence>
<dbReference type="PANTHER" id="PTHR36933:SF1">
    <property type="entry name" value="SLL0788 PROTEIN"/>
    <property type="match status" value="1"/>
</dbReference>